<feature type="transmembrane region" description="Helical" evidence="8">
    <location>
        <begin position="199"/>
        <end position="222"/>
    </location>
</feature>
<dbReference type="EMBL" id="DQUO01000065">
    <property type="protein sequence ID" value="HIP91704.1"/>
    <property type="molecule type" value="Genomic_DNA"/>
</dbReference>
<dbReference type="InterPro" id="IPR037294">
    <property type="entry name" value="ABC_BtuC-like"/>
</dbReference>
<sequence>MGYRRFSIVILTSLIILALLSYISIKEGTIPIKDEHLKKFFLEGTSGNPIVDKIIGKLRLPRTVGAIVVGMSIAVAGVLMQGYFRNPLADPYLMGVASGASLGVVLYIFTSLLFNLGFPRSLYSFILAAYLGSLLTMFVVISIARAVRQTATLLITGIMVGAIASGFTIIVVYTADFLGEDRSELSSYLMWGMGSLNNLTWDQIRLMTLIILPVLVLSYVFLSKKLDANLLGEMYALSVGVDIKSLRRWLILLSCILTATVVAFTGPIAFVGIVCPIIARMILGTSKHLYVIPTTAILGSIFVLLADILTRPGVLIPPSSNNLPLLCPLSIIGAPIAIAVYLKIRRMGI</sequence>
<gene>
    <name evidence="9" type="ORF">EYH21_05345</name>
</gene>
<name>A0A833E6I4_9EURY</name>
<comment type="subcellular location">
    <subcellularLocation>
        <location evidence="1">Cell membrane</location>
        <topology evidence="1">Multi-pass membrane protein</topology>
    </subcellularLocation>
</comment>
<dbReference type="AlphaFoldDB" id="A0A833E6I4"/>
<evidence type="ECO:0000256" key="1">
    <source>
        <dbReference type="ARBA" id="ARBA00004651"/>
    </source>
</evidence>
<dbReference type="SUPFAM" id="SSF81345">
    <property type="entry name" value="ABC transporter involved in vitamin B12 uptake, BtuC"/>
    <property type="match status" value="1"/>
</dbReference>
<dbReference type="GO" id="GO:0033214">
    <property type="term" value="P:siderophore-iron import into cell"/>
    <property type="evidence" value="ECO:0007669"/>
    <property type="project" value="TreeGrafter"/>
</dbReference>
<dbReference type="PANTHER" id="PTHR30472">
    <property type="entry name" value="FERRIC ENTEROBACTIN TRANSPORT SYSTEM PERMEASE PROTEIN"/>
    <property type="match status" value="1"/>
</dbReference>
<evidence type="ECO:0000256" key="7">
    <source>
        <dbReference type="ARBA" id="ARBA00023136"/>
    </source>
</evidence>
<dbReference type="InterPro" id="IPR000522">
    <property type="entry name" value="ABC_transptr_permease_BtuC"/>
</dbReference>
<keyword evidence="5 8" id="KW-0812">Transmembrane</keyword>
<evidence type="ECO:0000313" key="9">
    <source>
        <dbReference type="EMBL" id="HIP91704.1"/>
    </source>
</evidence>
<feature type="transmembrane region" description="Helical" evidence="8">
    <location>
        <begin position="289"/>
        <end position="310"/>
    </location>
</feature>
<organism evidence="9 10">
    <name type="scientific">Methanothermococcus okinawensis</name>
    <dbReference type="NCBI Taxonomy" id="155863"/>
    <lineage>
        <taxon>Archaea</taxon>
        <taxon>Methanobacteriati</taxon>
        <taxon>Methanobacteriota</taxon>
        <taxon>Methanomada group</taxon>
        <taxon>Methanococci</taxon>
        <taxon>Methanococcales</taxon>
        <taxon>Methanococcaceae</taxon>
        <taxon>Methanothermococcus</taxon>
    </lineage>
</organism>
<dbReference type="PANTHER" id="PTHR30472:SF25">
    <property type="entry name" value="ABC TRANSPORTER PERMEASE PROTEIN MJ0876-RELATED"/>
    <property type="match status" value="1"/>
</dbReference>
<comment type="caution">
    <text evidence="9">The sequence shown here is derived from an EMBL/GenBank/DDBJ whole genome shotgun (WGS) entry which is preliminary data.</text>
</comment>
<feature type="transmembrane region" description="Helical" evidence="8">
    <location>
        <begin position="125"/>
        <end position="147"/>
    </location>
</feature>
<evidence type="ECO:0000256" key="5">
    <source>
        <dbReference type="ARBA" id="ARBA00022692"/>
    </source>
</evidence>
<dbReference type="Pfam" id="PF01032">
    <property type="entry name" value="FecCD"/>
    <property type="match status" value="1"/>
</dbReference>
<keyword evidence="7 8" id="KW-0472">Membrane</keyword>
<dbReference type="GO" id="GO:0022857">
    <property type="term" value="F:transmembrane transporter activity"/>
    <property type="evidence" value="ECO:0007669"/>
    <property type="project" value="InterPro"/>
</dbReference>
<feature type="transmembrane region" description="Helical" evidence="8">
    <location>
        <begin position="63"/>
        <end position="84"/>
    </location>
</feature>
<feature type="transmembrane region" description="Helical" evidence="8">
    <location>
        <begin position="249"/>
        <end position="277"/>
    </location>
</feature>
<dbReference type="Gene3D" id="1.10.3470.10">
    <property type="entry name" value="ABC transporter involved in vitamin B12 uptake, BtuC"/>
    <property type="match status" value="1"/>
</dbReference>
<evidence type="ECO:0000256" key="4">
    <source>
        <dbReference type="ARBA" id="ARBA00022475"/>
    </source>
</evidence>
<keyword evidence="4" id="KW-1003">Cell membrane</keyword>
<feature type="transmembrane region" description="Helical" evidence="8">
    <location>
        <begin position="96"/>
        <end position="118"/>
    </location>
</feature>
<feature type="transmembrane region" description="Helical" evidence="8">
    <location>
        <begin position="153"/>
        <end position="178"/>
    </location>
</feature>
<evidence type="ECO:0000256" key="2">
    <source>
        <dbReference type="ARBA" id="ARBA00007935"/>
    </source>
</evidence>
<dbReference type="CDD" id="cd06550">
    <property type="entry name" value="TM_ABC_iron-siderophores_like"/>
    <property type="match status" value="1"/>
</dbReference>
<dbReference type="GO" id="GO:0005886">
    <property type="term" value="C:plasma membrane"/>
    <property type="evidence" value="ECO:0007669"/>
    <property type="project" value="UniProtKB-SubCell"/>
</dbReference>
<feature type="transmembrane region" description="Helical" evidence="8">
    <location>
        <begin position="322"/>
        <end position="342"/>
    </location>
</feature>
<feature type="transmembrane region" description="Helical" evidence="8">
    <location>
        <begin position="6"/>
        <end position="25"/>
    </location>
</feature>
<protein>
    <submittedName>
        <fullName evidence="9">Iron ABC transporter permease</fullName>
    </submittedName>
</protein>
<keyword evidence="3" id="KW-0813">Transport</keyword>
<accession>A0A833E6I4</accession>
<comment type="similarity">
    <text evidence="2">Belongs to the binding-protein-dependent transport system permease family. FecCD subfamily.</text>
</comment>
<proteinExistence type="inferred from homology"/>
<evidence type="ECO:0000313" key="10">
    <source>
        <dbReference type="Proteomes" id="UP000618343"/>
    </source>
</evidence>
<evidence type="ECO:0000256" key="6">
    <source>
        <dbReference type="ARBA" id="ARBA00022989"/>
    </source>
</evidence>
<evidence type="ECO:0000256" key="3">
    <source>
        <dbReference type="ARBA" id="ARBA00022448"/>
    </source>
</evidence>
<dbReference type="Proteomes" id="UP000618343">
    <property type="component" value="Unassembled WGS sequence"/>
</dbReference>
<reference evidence="9" key="1">
    <citation type="journal article" date="2020" name="ISME J.">
        <title>Gammaproteobacteria mediating utilization of methyl-, sulfur- and petroleum organic compounds in deep ocean hydrothermal plumes.</title>
        <authorList>
            <person name="Zhou Z."/>
            <person name="Liu Y."/>
            <person name="Pan J."/>
            <person name="Cron B.R."/>
            <person name="Toner B.M."/>
            <person name="Anantharaman K."/>
            <person name="Breier J.A."/>
            <person name="Dick G.J."/>
            <person name="Li M."/>
        </authorList>
    </citation>
    <scope>NUCLEOTIDE SEQUENCE</scope>
    <source>
        <strain evidence="9">SZUA-1471</strain>
    </source>
</reference>
<keyword evidence="6 8" id="KW-1133">Transmembrane helix</keyword>
<evidence type="ECO:0000256" key="8">
    <source>
        <dbReference type="SAM" id="Phobius"/>
    </source>
</evidence>